<dbReference type="GO" id="GO:0031418">
    <property type="term" value="F:L-ascorbic acid binding"/>
    <property type="evidence" value="ECO:0007669"/>
    <property type="project" value="InterPro"/>
</dbReference>
<evidence type="ECO:0000256" key="4">
    <source>
        <dbReference type="ARBA" id="ARBA00023002"/>
    </source>
</evidence>
<protein>
    <recommendedName>
        <fullName evidence="6">Fe2OG dioxygenase domain-containing protein</fullName>
    </recommendedName>
</protein>
<keyword evidence="5" id="KW-0408">Iron</keyword>
<evidence type="ECO:0000313" key="8">
    <source>
        <dbReference type="Proteomes" id="UP001054902"/>
    </source>
</evidence>
<sequence>MSRSSRRYHRLRGESYSSEINARRNYTSTQQEYFGSETANYFSFDREEARGSTHYQFGSYMNQGGNGVRGFQTFQTVYREEERRESIEEKRINGYEDRDIVSPPRLRYSSCHNTWNPRREMGYEFNKSVPLTFPVQTRCCEPKNVEKQLVQKPLIPLCNHRHVGHPSLGIHHLRLPNRYLAILEQVVKGCEQHANNLKDGWSTNLYSLTKQDIALYEIPHLYEMVRPIMSYMKAVVTQLYGMKSLKVDRNQPHVLKYSGSHRGVELHHDKSDITMNLMLSHSNAYSGGGTYFRDANENVRLEFGEFLIHLGSAVHAGTNIDGGTRYLMVVFADEKH</sequence>
<proteinExistence type="predicted"/>
<dbReference type="EMBL" id="BLLK01000047">
    <property type="protein sequence ID" value="GFH54962.1"/>
    <property type="molecule type" value="Genomic_DNA"/>
</dbReference>
<comment type="caution">
    <text evidence="7">The sequence shown here is derived from an EMBL/GenBank/DDBJ whole genome shotgun (WGS) entry which is preliminary data.</text>
</comment>
<evidence type="ECO:0000256" key="5">
    <source>
        <dbReference type="ARBA" id="ARBA00023004"/>
    </source>
</evidence>
<evidence type="ECO:0000256" key="2">
    <source>
        <dbReference type="ARBA" id="ARBA00022723"/>
    </source>
</evidence>
<keyword evidence="4" id="KW-0560">Oxidoreductase</keyword>
<dbReference type="PROSITE" id="PS51471">
    <property type="entry name" value="FE2OG_OXY"/>
    <property type="match status" value="1"/>
</dbReference>
<dbReference type="SMART" id="SM00702">
    <property type="entry name" value="P4Hc"/>
    <property type="match status" value="1"/>
</dbReference>
<dbReference type="AlphaFoldDB" id="A0AAD3H8W9"/>
<keyword evidence="2" id="KW-0479">Metal-binding</keyword>
<name>A0AAD3H8W9_9STRA</name>
<dbReference type="GO" id="GO:0051213">
    <property type="term" value="F:dioxygenase activity"/>
    <property type="evidence" value="ECO:0007669"/>
    <property type="project" value="UniProtKB-KW"/>
</dbReference>
<dbReference type="GO" id="GO:0005506">
    <property type="term" value="F:iron ion binding"/>
    <property type="evidence" value="ECO:0007669"/>
    <property type="project" value="InterPro"/>
</dbReference>
<accession>A0AAD3H8W9</accession>
<reference evidence="7 8" key="1">
    <citation type="journal article" date="2021" name="Sci. Rep.">
        <title>The genome of the diatom Chaetoceros tenuissimus carries an ancient integrated fragment of an extant virus.</title>
        <authorList>
            <person name="Hongo Y."/>
            <person name="Kimura K."/>
            <person name="Takaki Y."/>
            <person name="Yoshida Y."/>
            <person name="Baba S."/>
            <person name="Kobayashi G."/>
            <person name="Nagasaki K."/>
            <person name="Hano T."/>
            <person name="Tomaru Y."/>
        </authorList>
    </citation>
    <scope>NUCLEOTIDE SEQUENCE [LARGE SCALE GENOMIC DNA]</scope>
    <source>
        <strain evidence="7 8">NIES-3715</strain>
    </source>
</reference>
<evidence type="ECO:0000259" key="6">
    <source>
        <dbReference type="PROSITE" id="PS51471"/>
    </source>
</evidence>
<dbReference type="InterPro" id="IPR005123">
    <property type="entry name" value="Oxoglu/Fe-dep_dioxygenase_dom"/>
</dbReference>
<dbReference type="InterPro" id="IPR006620">
    <property type="entry name" value="Pro_4_hyd_alph"/>
</dbReference>
<keyword evidence="8" id="KW-1185">Reference proteome</keyword>
<dbReference type="GO" id="GO:0016705">
    <property type="term" value="F:oxidoreductase activity, acting on paired donors, with incorporation or reduction of molecular oxygen"/>
    <property type="evidence" value="ECO:0007669"/>
    <property type="project" value="InterPro"/>
</dbReference>
<comment type="cofactor">
    <cofactor evidence="1">
        <name>L-ascorbate</name>
        <dbReference type="ChEBI" id="CHEBI:38290"/>
    </cofactor>
</comment>
<evidence type="ECO:0000256" key="1">
    <source>
        <dbReference type="ARBA" id="ARBA00001961"/>
    </source>
</evidence>
<feature type="domain" description="Fe2OG dioxygenase" evidence="6">
    <location>
        <begin position="248"/>
        <end position="334"/>
    </location>
</feature>
<dbReference type="Proteomes" id="UP001054902">
    <property type="component" value="Unassembled WGS sequence"/>
</dbReference>
<evidence type="ECO:0000313" key="7">
    <source>
        <dbReference type="EMBL" id="GFH54962.1"/>
    </source>
</evidence>
<dbReference type="Gene3D" id="2.60.120.620">
    <property type="entry name" value="q2cbj1_9rhob like domain"/>
    <property type="match status" value="1"/>
</dbReference>
<organism evidence="7 8">
    <name type="scientific">Chaetoceros tenuissimus</name>
    <dbReference type="NCBI Taxonomy" id="426638"/>
    <lineage>
        <taxon>Eukaryota</taxon>
        <taxon>Sar</taxon>
        <taxon>Stramenopiles</taxon>
        <taxon>Ochrophyta</taxon>
        <taxon>Bacillariophyta</taxon>
        <taxon>Coscinodiscophyceae</taxon>
        <taxon>Chaetocerotophycidae</taxon>
        <taxon>Chaetocerotales</taxon>
        <taxon>Chaetocerotaceae</taxon>
        <taxon>Chaetoceros</taxon>
    </lineage>
</organism>
<keyword evidence="3" id="KW-0223">Dioxygenase</keyword>
<evidence type="ECO:0000256" key="3">
    <source>
        <dbReference type="ARBA" id="ARBA00022964"/>
    </source>
</evidence>
<gene>
    <name evidence="7" type="ORF">CTEN210_11438</name>
</gene>